<protein>
    <recommendedName>
        <fullName evidence="1">tRNA(Ile)-lysidine synthetase</fullName>
        <ecNumber evidence="1">6.3.4.19</ecNumber>
    </recommendedName>
</protein>
<evidence type="ECO:0000313" key="9">
    <source>
        <dbReference type="EMBL" id="QBK91587.1"/>
    </source>
</evidence>
<keyword evidence="4" id="KW-0547">Nucleotide-binding</keyword>
<keyword evidence="3" id="KW-0819">tRNA processing</keyword>
<dbReference type="InterPro" id="IPR011990">
    <property type="entry name" value="TPR-like_helical_dom_sf"/>
</dbReference>
<dbReference type="Gene3D" id="1.20.58.320">
    <property type="entry name" value="TPR-like"/>
    <property type="match status" value="1"/>
</dbReference>
<dbReference type="InterPro" id="IPR012795">
    <property type="entry name" value="tRNA_Ile_lys_synt_N"/>
</dbReference>
<dbReference type="InterPro" id="IPR010323">
    <property type="entry name" value="DUF924"/>
</dbReference>
<name>A0A481Z743_9VIRU</name>
<evidence type="ECO:0000256" key="2">
    <source>
        <dbReference type="ARBA" id="ARBA00022598"/>
    </source>
</evidence>
<reference evidence="9" key="1">
    <citation type="journal article" date="2019" name="MBio">
        <title>Virus Genomes from Deep Sea Sediments Expand the Ocean Megavirome and Support Independent Origins of Viral Gigantism.</title>
        <authorList>
            <person name="Backstrom D."/>
            <person name="Yutin N."/>
            <person name="Jorgensen S.L."/>
            <person name="Dharamshi J."/>
            <person name="Homa F."/>
            <person name="Zaremba-Niedwiedzka K."/>
            <person name="Spang A."/>
            <person name="Wolf Y.I."/>
            <person name="Koonin E.V."/>
            <person name="Ettema T.J."/>
        </authorList>
    </citation>
    <scope>NUCLEOTIDE SEQUENCE</scope>
</reference>
<dbReference type="EC" id="6.3.4.19" evidence="1"/>
<dbReference type="InterPro" id="IPR014729">
    <property type="entry name" value="Rossmann-like_a/b/a_fold"/>
</dbReference>
<dbReference type="NCBIfam" id="TIGR02432">
    <property type="entry name" value="lysidine_TilS_N"/>
    <property type="match status" value="1"/>
</dbReference>
<dbReference type="Pfam" id="PF01171">
    <property type="entry name" value="ATP_bind_3"/>
    <property type="match status" value="1"/>
</dbReference>
<accession>A0A481Z743</accession>
<proteinExistence type="inferred from homology"/>
<dbReference type="InterPro" id="IPR011063">
    <property type="entry name" value="TilS/TtcA_N"/>
</dbReference>
<keyword evidence="7" id="KW-1133">Transmembrane helix</keyword>
<dbReference type="Pfam" id="PF06041">
    <property type="entry name" value="DUF924"/>
    <property type="match status" value="1"/>
</dbReference>
<evidence type="ECO:0000256" key="1">
    <source>
        <dbReference type="ARBA" id="ARBA00013267"/>
    </source>
</evidence>
<organism evidence="9">
    <name type="scientific">Pithovirus LCPAC302</name>
    <dbReference type="NCBI Taxonomy" id="2506593"/>
    <lineage>
        <taxon>Viruses</taxon>
        <taxon>Pithoviruses</taxon>
    </lineage>
</organism>
<dbReference type="GO" id="GO:0008033">
    <property type="term" value="P:tRNA processing"/>
    <property type="evidence" value="ECO:0007669"/>
    <property type="project" value="UniProtKB-KW"/>
</dbReference>
<dbReference type="Gene3D" id="3.40.50.620">
    <property type="entry name" value="HUPs"/>
    <property type="match status" value="1"/>
</dbReference>
<feature type="transmembrane region" description="Helical" evidence="7">
    <location>
        <begin position="190"/>
        <end position="214"/>
    </location>
</feature>
<comment type="catalytic activity">
    <reaction evidence="6">
        <text>cytidine(34) in tRNA(Ile2) + L-lysine + ATP = lysidine(34) in tRNA(Ile2) + AMP + diphosphate + H(+)</text>
        <dbReference type="Rhea" id="RHEA:43744"/>
        <dbReference type="Rhea" id="RHEA-COMP:10625"/>
        <dbReference type="Rhea" id="RHEA-COMP:10670"/>
        <dbReference type="ChEBI" id="CHEBI:15378"/>
        <dbReference type="ChEBI" id="CHEBI:30616"/>
        <dbReference type="ChEBI" id="CHEBI:32551"/>
        <dbReference type="ChEBI" id="CHEBI:33019"/>
        <dbReference type="ChEBI" id="CHEBI:82748"/>
        <dbReference type="ChEBI" id="CHEBI:83665"/>
        <dbReference type="ChEBI" id="CHEBI:456215"/>
        <dbReference type="EC" id="6.3.4.19"/>
    </reaction>
</comment>
<keyword evidence="5" id="KW-0067">ATP-binding</keyword>
<dbReference type="EMBL" id="MK500549">
    <property type="protein sequence ID" value="QBK91587.1"/>
    <property type="molecule type" value="Genomic_DNA"/>
</dbReference>
<evidence type="ECO:0000256" key="3">
    <source>
        <dbReference type="ARBA" id="ARBA00022694"/>
    </source>
</evidence>
<keyword evidence="2" id="KW-0436">Ligase</keyword>
<dbReference type="SUPFAM" id="SSF48452">
    <property type="entry name" value="TPR-like"/>
    <property type="match status" value="1"/>
</dbReference>
<sequence length="574" mass="68624">MNQDIADKILNFWFFGTSDEQNKRWFGNNNTIERYILNHKELLDTLEKYVDPTGRNGKIDPTGMNEKEIVATIIVLDQFSRHIYRNNSKFQHQIRLNTISAMNISKIYLSKYSRYNDKYLFFVLMPFKHIDIYKNFNYIVNVLKQNDYSSSRILTRFYKDCLRKYAKIENKKSLQSRSNASCYLYPSIQFYILPIMLLCFSRYFIPLIIVYMYFHIGRPYFYHITESINNNFHDISVSSKSLVYIKRSKIGKVVHSFLKNNKLSDRICISLSGGVDSMILMYVFAHFQNIFGYNLIALHINYKNREQSDDEEAFVRYYCRMLGITLYVRSINEIQRKNIDRNFYEDFTRQIRFDLYRILDALTVLGHIREDVMENIWTNFAKGKHIFNLKKMKKLENCSINVWNENIRVKLCRPLLDIDKNDILDFAYQFDIAYLLNTTPRWSNRGKMRNEFIPAVKKQFGNTNIEYVSDTISEYKLLIDSMIDDFVDRFQKEDNKLFIVMDMKDLNYGIHFWNTVLNKITGKHLSRKSIANFHTKLWCLFTKDVKAIKHDINSYIKIYAHKQLNSDKIVLRIL</sequence>
<evidence type="ECO:0000256" key="7">
    <source>
        <dbReference type="SAM" id="Phobius"/>
    </source>
</evidence>
<dbReference type="PANTHER" id="PTHR43033">
    <property type="entry name" value="TRNA(ILE)-LYSIDINE SYNTHASE-RELATED"/>
    <property type="match status" value="1"/>
</dbReference>
<dbReference type="GO" id="GO:0005524">
    <property type="term" value="F:ATP binding"/>
    <property type="evidence" value="ECO:0007669"/>
    <property type="project" value="UniProtKB-KW"/>
</dbReference>
<dbReference type="GO" id="GO:0032267">
    <property type="term" value="F:tRNA(Ile)-lysidine synthase activity"/>
    <property type="evidence" value="ECO:0007669"/>
    <property type="project" value="UniProtKB-EC"/>
</dbReference>
<dbReference type="CDD" id="cd01992">
    <property type="entry name" value="TilS_N"/>
    <property type="match status" value="1"/>
</dbReference>
<keyword evidence="7" id="KW-0472">Membrane</keyword>
<feature type="domain" description="tRNA(Ile)-lysidine/2-thiocytidine synthase N-terminal" evidence="8">
    <location>
        <begin position="267"/>
        <end position="436"/>
    </location>
</feature>
<dbReference type="SUPFAM" id="SSF52402">
    <property type="entry name" value="Adenine nucleotide alpha hydrolases-like"/>
    <property type="match status" value="1"/>
</dbReference>
<evidence type="ECO:0000256" key="5">
    <source>
        <dbReference type="ARBA" id="ARBA00022840"/>
    </source>
</evidence>
<dbReference type="PANTHER" id="PTHR43033:SF3">
    <property type="entry name" value="TRNA(ILE)-LYSIDINE SYNTHETASE"/>
    <property type="match status" value="1"/>
</dbReference>
<evidence type="ECO:0000259" key="8">
    <source>
        <dbReference type="Pfam" id="PF01171"/>
    </source>
</evidence>
<evidence type="ECO:0000256" key="6">
    <source>
        <dbReference type="ARBA" id="ARBA00048539"/>
    </source>
</evidence>
<dbReference type="HAMAP" id="MF_01161">
    <property type="entry name" value="tRNA_Ile_lys_synt"/>
    <property type="match status" value="1"/>
</dbReference>
<evidence type="ECO:0000256" key="4">
    <source>
        <dbReference type="ARBA" id="ARBA00022741"/>
    </source>
</evidence>
<gene>
    <name evidence="9" type="ORF">LCPAC302_02070</name>
</gene>
<dbReference type="InterPro" id="IPR012094">
    <property type="entry name" value="tRNA_Ile_lys_synt"/>
</dbReference>
<keyword evidence="7" id="KW-0812">Transmembrane</keyword>